<dbReference type="RefSeq" id="WP_126009693.1">
    <property type="nucleotide sequence ID" value="NZ_CP032509.1"/>
</dbReference>
<dbReference type="OrthoDB" id="7678403at2"/>
<reference evidence="1 2" key="1">
    <citation type="submission" date="2018-09" db="EMBL/GenBank/DDBJ databases">
        <title>Marinorhizobium profundi gen. nov., sp. nov., isolated from a deep-sea sediment sample from the New Britain Trench and proposal of Marinorhizobiaceae fam. nov. in the order Rhizobiales of the class Alphaproteobacteria.</title>
        <authorList>
            <person name="Cao J."/>
        </authorList>
    </citation>
    <scope>NUCLEOTIDE SEQUENCE [LARGE SCALE GENOMIC DNA]</scope>
    <source>
        <strain evidence="1 2">WS11</strain>
    </source>
</reference>
<keyword evidence="2" id="KW-1185">Reference proteome</keyword>
<name>A0A3Q8XN36_9HYPH</name>
<dbReference type="EMBL" id="CP032509">
    <property type="protein sequence ID" value="AZN71396.1"/>
    <property type="molecule type" value="Genomic_DNA"/>
</dbReference>
<gene>
    <name evidence="1" type="ORF">D5400_09040</name>
</gene>
<accession>A0A3Q8XN36</accession>
<dbReference type="Proteomes" id="UP000268192">
    <property type="component" value="Chromosome"/>
</dbReference>
<evidence type="ECO:0000313" key="1">
    <source>
        <dbReference type="EMBL" id="AZN71396.1"/>
    </source>
</evidence>
<evidence type="ECO:0008006" key="3">
    <source>
        <dbReference type="Google" id="ProtNLM"/>
    </source>
</evidence>
<organism evidence="1 2">
    <name type="scientific">Georhizobium profundi</name>
    <dbReference type="NCBI Taxonomy" id="2341112"/>
    <lineage>
        <taxon>Bacteria</taxon>
        <taxon>Pseudomonadati</taxon>
        <taxon>Pseudomonadota</taxon>
        <taxon>Alphaproteobacteria</taxon>
        <taxon>Hyphomicrobiales</taxon>
        <taxon>Rhizobiaceae</taxon>
        <taxon>Georhizobium</taxon>
    </lineage>
</organism>
<dbReference type="AlphaFoldDB" id="A0A3Q8XN36"/>
<proteinExistence type="predicted"/>
<dbReference type="KEGG" id="abaw:D5400_09040"/>
<protein>
    <recommendedName>
        <fullName evidence="3">Phasin domain-containing protein</fullName>
    </recommendedName>
</protein>
<evidence type="ECO:0000313" key="2">
    <source>
        <dbReference type="Proteomes" id="UP000268192"/>
    </source>
</evidence>
<sequence>MTRSRSRKTPAVPVGANADLATLAFTAPFVIASRMTGMWMNMLSPTAKGDRENSMMVNEKVLAGFESITAMNLSIAKQMTDAAMAPLSGMTPRQFDPQLVFAASLRPYAKRVTSNARRLSRKS</sequence>